<organism evidence="6 7">
    <name type="scientific">Chryseolinea soli</name>
    <dbReference type="NCBI Taxonomy" id="2321403"/>
    <lineage>
        <taxon>Bacteria</taxon>
        <taxon>Pseudomonadati</taxon>
        <taxon>Bacteroidota</taxon>
        <taxon>Cytophagia</taxon>
        <taxon>Cytophagales</taxon>
        <taxon>Fulvivirgaceae</taxon>
        <taxon>Chryseolinea</taxon>
    </lineage>
</organism>
<dbReference type="GO" id="GO:0016787">
    <property type="term" value="F:hydrolase activity"/>
    <property type="evidence" value="ECO:0007669"/>
    <property type="project" value="UniProtKB-KW"/>
</dbReference>
<evidence type="ECO:0000313" key="6">
    <source>
        <dbReference type="EMBL" id="AYB35107.1"/>
    </source>
</evidence>
<evidence type="ECO:0000259" key="5">
    <source>
        <dbReference type="SMART" id="SM00849"/>
    </source>
</evidence>
<sequence>MMKRRALLKRLALMGGIAAIPFKILRAEPAVIKTVKRPFHQLKVGTLDLTVLTDGHIALSPIQPTFPNGSEQAEKELLQKHFRSTEAIDLSMNILVIKKENDVILVDTGTGGNFGPASGWMLSSMADAGITPESITHVVISHAHPDHVGGLLTKEGAPVFPHAQVHVARLEHEFWMAPQQDFSKSKFQDKKLLAAFTASTQTIFKTLQVQVRLFEHGVELLGCLRMELAPGHTPGHTLVHVYSGSEELVHVADLLHSDVLSVQHPEWGFNGDTNLEQAMATRKKVLADLSKGGKRTFGYHLPWPGIGHVRKQGEGYEWVAEAYAFPE</sequence>
<keyword evidence="3 6" id="KW-0378">Hydrolase</keyword>
<dbReference type="SMART" id="SM00849">
    <property type="entry name" value="Lactamase_B"/>
    <property type="match status" value="1"/>
</dbReference>
<dbReference type="PANTHER" id="PTHR42978">
    <property type="entry name" value="QUORUM-QUENCHING LACTONASE YTNP-RELATED-RELATED"/>
    <property type="match status" value="1"/>
</dbReference>
<dbReference type="InterPro" id="IPR001279">
    <property type="entry name" value="Metallo-B-lactamas"/>
</dbReference>
<dbReference type="KEGG" id="chk:D4L85_33000"/>
<dbReference type="Proteomes" id="UP000266183">
    <property type="component" value="Chromosome"/>
</dbReference>
<gene>
    <name evidence="6" type="ORF">D4L85_33000</name>
</gene>
<dbReference type="InterPro" id="IPR036866">
    <property type="entry name" value="RibonucZ/Hydroxyglut_hydro"/>
</dbReference>
<dbReference type="CDD" id="cd07720">
    <property type="entry name" value="OPHC2-like_MBL-fold"/>
    <property type="match status" value="1"/>
</dbReference>
<reference evidence="7" key="1">
    <citation type="submission" date="2018-09" db="EMBL/GenBank/DDBJ databases">
        <title>Chryseolinea sp. KIS68-18 isolated from soil.</title>
        <authorList>
            <person name="Weon H.-Y."/>
            <person name="Kwon S.-W."/>
            <person name="Lee S.A."/>
        </authorList>
    </citation>
    <scope>NUCLEOTIDE SEQUENCE [LARGE SCALE GENOMIC DNA]</scope>
    <source>
        <strain evidence="7">KIS68-18</strain>
    </source>
</reference>
<dbReference type="PANTHER" id="PTHR42978:SF6">
    <property type="entry name" value="QUORUM-QUENCHING LACTONASE YTNP-RELATED"/>
    <property type="match status" value="1"/>
</dbReference>
<dbReference type="Gene3D" id="3.60.15.10">
    <property type="entry name" value="Ribonuclease Z/Hydroxyacylglutathione hydrolase-like"/>
    <property type="match status" value="1"/>
</dbReference>
<dbReference type="GO" id="GO:0046872">
    <property type="term" value="F:metal ion binding"/>
    <property type="evidence" value="ECO:0007669"/>
    <property type="project" value="UniProtKB-KW"/>
</dbReference>
<dbReference type="SUPFAM" id="SSF56281">
    <property type="entry name" value="Metallo-hydrolase/oxidoreductase"/>
    <property type="match status" value="1"/>
</dbReference>
<keyword evidence="2" id="KW-0479">Metal-binding</keyword>
<dbReference type="EMBL" id="CP032382">
    <property type="protein sequence ID" value="AYB35107.1"/>
    <property type="molecule type" value="Genomic_DNA"/>
</dbReference>
<dbReference type="OrthoDB" id="9802248at2"/>
<evidence type="ECO:0000256" key="2">
    <source>
        <dbReference type="ARBA" id="ARBA00022723"/>
    </source>
</evidence>
<evidence type="ECO:0000256" key="1">
    <source>
        <dbReference type="ARBA" id="ARBA00007749"/>
    </source>
</evidence>
<dbReference type="RefSeq" id="WP_119758358.1">
    <property type="nucleotide sequence ID" value="NZ_CP032382.1"/>
</dbReference>
<keyword evidence="4" id="KW-0862">Zinc</keyword>
<evidence type="ECO:0000256" key="4">
    <source>
        <dbReference type="ARBA" id="ARBA00022833"/>
    </source>
</evidence>
<protein>
    <submittedName>
        <fullName evidence="6">MBL fold metallo-hydrolase</fullName>
    </submittedName>
</protein>
<name>A0A385SYC7_9BACT</name>
<proteinExistence type="inferred from homology"/>
<evidence type="ECO:0000256" key="3">
    <source>
        <dbReference type="ARBA" id="ARBA00022801"/>
    </source>
</evidence>
<dbReference type="Pfam" id="PF00753">
    <property type="entry name" value="Lactamase_B"/>
    <property type="match status" value="1"/>
</dbReference>
<comment type="similarity">
    <text evidence="1">Belongs to the metallo-beta-lactamase superfamily.</text>
</comment>
<evidence type="ECO:0000313" key="7">
    <source>
        <dbReference type="Proteomes" id="UP000266183"/>
    </source>
</evidence>
<dbReference type="AlphaFoldDB" id="A0A385SYC7"/>
<accession>A0A385SYC7</accession>
<feature type="domain" description="Metallo-beta-lactamase" evidence="5">
    <location>
        <begin position="91"/>
        <end position="300"/>
    </location>
</feature>
<keyword evidence="7" id="KW-1185">Reference proteome</keyword>
<dbReference type="InterPro" id="IPR051013">
    <property type="entry name" value="MBL_superfamily_lactonases"/>
</dbReference>